<evidence type="ECO:0000313" key="6">
    <source>
        <dbReference type="Proteomes" id="UP000069940"/>
    </source>
</evidence>
<feature type="domain" description="tRNA-splicing endonuclease subunit Sen54 N-terminal" evidence="4">
    <location>
        <begin position="65"/>
        <end position="130"/>
    </location>
</feature>
<reference evidence="5" key="2">
    <citation type="submission" date="2025-05" db="UniProtKB">
        <authorList>
            <consortium name="EnsemblMetazoa"/>
        </authorList>
    </citation>
    <scope>IDENTIFICATION</scope>
    <source>
        <strain evidence="5">Foshan</strain>
    </source>
</reference>
<evidence type="ECO:0000313" key="5">
    <source>
        <dbReference type="EnsemblMetazoa" id="AALFPA23_015400.P22390"/>
    </source>
</evidence>
<feature type="region of interest" description="Disordered" evidence="3">
    <location>
        <begin position="410"/>
        <end position="430"/>
    </location>
</feature>
<comment type="similarity">
    <text evidence="1">Belongs to the SEN54 family.</text>
</comment>
<accession>A0ABM1Z631</accession>
<evidence type="ECO:0000256" key="1">
    <source>
        <dbReference type="ARBA" id="ARBA00005736"/>
    </source>
</evidence>
<keyword evidence="6" id="KW-1185">Reference proteome</keyword>
<evidence type="ECO:0000256" key="2">
    <source>
        <dbReference type="ARBA" id="ARBA00022694"/>
    </source>
</evidence>
<sequence>MSESTGESFGNSPFFRDPKPLLSGRDMLQHHVGNYDFYTRIRLVQPEEEIEHRENITRIQDEFRTVLAQQRVAKGEAYSEGEWDNDRKRVRIRKAVGKWHIYGYQEDQIRYVDGYEALHLLEMNRLIIFWDTVIISLEQAYSLFLGYPDSLTLEQYKVYSTMMRAGFYLLKSDSNRKYQIEPGTMERDLDEEQACVWRNLYRILRQPNPLVEQNEQADPALTEKVQKSMQSFNSMIALQSGSNDEMESTDGDDNTQKRKTSNADQELPPKRQRTDETVSWEPKNALQSKIDNFADLFESFEIVHSTIGPDVEAVDYDPNVQLHFDVFFSSDGTTFRRSQPIMPEYRIIIRLSSEPLLTGTDIASLYYRQAKPEVPILFMQVAETLSIHCFMYSFYRLPKNLVVIPARRTTKKSDDDVEELADSDSSCEED</sequence>
<proteinExistence type="inferred from homology"/>
<dbReference type="RefSeq" id="XP_019545366.3">
    <property type="nucleotide sequence ID" value="XM_019689821.4"/>
</dbReference>
<dbReference type="Pfam" id="PF12928">
    <property type="entry name" value="tRNA_int_end_N2"/>
    <property type="match status" value="1"/>
</dbReference>
<evidence type="ECO:0000256" key="3">
    <source>
        <dbReference type="SAM" id="MobiDB-lite"/>
    </source>
</evidence>
<reference evidence="6" key="1">
    <citation type="journal article" date="2015" name="Proc. Natl. Acad. Sci. U.S.A.">
        <title>Genome sequence of the Asian Tiger mosquito, Aedes albopictus, reveals insights into its biology, genetics, and evolution.</title>
        <authorList>
            <person name="Chen X.G."/>
            <person name="Jiang X."/>
            <person name="Gu J."/>
            <person name="Xu M."/>
            <person name="Wu Y."/>
            <person name="Deng Y."/>
            <person name="Zhang C."/>
            <person name="Bonizzoni M."/>
            <person name="Dermauw W."/>
            <person name="Vontas J."/>
            <person name="Armbruster P."/>
            <person name="Huang X."/>
            <person name="Yang Y."/>
            <person name="Zhang H."/>
            <person name="He W."/>
            <person name="Peng H."/>
            <person name="Liu Y."/>
            <person name="Wu K."/>
            <person name="Chen J."/>
            <person name="Lirakis M."/>
            <person name="Topalis P."/>
            <person name="Van Leeuwen T."/>
            <person name="Hall A.B."/>
            <person name="Jiang X."/>
            <person name="Thorpe C."/>
            <person name="Mueller R.L."/>
            <person name="Sun C."/>
            <person name="Waterhouse R.M."/>
            <person name="Yan G."/>
            <person name="Tu Z.J."/>
            <person name="Fang X."/>
            <person name="James A.A."/>
        </authorList>
    </citation>
    <scope>NUCLEOTIDE SEQUENCE [LARGE SCALE GENOMIC DNA]</scope>
    <source>
        <strain evidence="6">Foshan</strain>
    </source>
</reference>
<protein>
    <recommendedName>
        <fullName evidence="4">tRNA-splicing endonuclease subunit Sen54 N-terminal domain-containing protein</fullName>
    </recommendedName>
</protein>
<feature type="region of interest" description="Disordered" evidence="3">
    <location>
        <begin position="240"/>
        <end position="280"/>
    </location>
</feature>
<dbReference type="EnsemblMetazoa" id="AALFPA23_015400.R22390">
    <property type="protein sequence ID" value="AALFPA23_015400.P22390"/>
    <property type="gene ID" value="AALFPA23_015400"/>
</dbReference>
<feature type="compositionally biased region" description="Acidic residues" evidence="3">
    <location>
        <begin position="244"/>
        <end position="253"/>
    </location>
</feature>
<dbReference type="GeneID" id="109415874"/>
<feature type="compositionally biased region" description="Acidic residues" evidence="3">
    <location>
        <begin position="415"/>
        <end position="430"/>
    </location>
</feature>
<keyword evidence="2" id="KW-0819">tRNA processing</keyword>
<dbReference type="Proteomes" id="UP000069940">
    <property type="component" value="Unassembled WGS sequence"/>
</dbReference>
<name>A0ABM1Z631_AEDAL</name>
<feature type="compositionally biased region" description="Basic and acidic residues" evidence="3">
    <location>
        <begin position="267"/>
        <end position="276"/>
    </location>
</feature>
<organism evidence="5 6">
    <name type="scientific">Aedes albopictus</name>
    <name type="common">Asian tiger mosquito</name>
    <name type="synonym">Stegomyia albopicta</name>
    <dbReference type="NCBI Taxonomy" id="7160"/>
    <lineage>
        <taxon>Eukaryota</taxon>
        <taxon>Metazoa</taxon>
        <taxon>Ecdysozoa</taxon>
        <taxon>Arthropoda</taxon>
        <taxon>Hexapoda</taxon>
        <taxon>Insecta</taxon>
        <taxon>Pterygota</taxon>
        <taxon>Neoptera</taxon>
        <taxon>Endopterygota</taxon>
        <taxon>Diptera</taxon>
        <taxon>Nematocera</taxon>
        <taxon>Culicoidea</taxon>
        <taxon>Culicidae</taxon>
        <taxon>Culicinae</taxon>
        <taxon>Aedini</taxon>
        <taxon>Aedes</taxon>
        <taxon>Stegomyia</taxon>
    </lineage>
</organism>
<dbReference type="InterPro" id="IPR024337">
    <property type="entry name" value="tRNA_splic_suSen54"/>
</dbReference>
<dbReference type="PANTHER" id="PTHR21027">
    <property type="entry name" value="TRNA-SPLICING ENDONUCLEASE SUBUNIT SEN54"/>
    <property type="match status" value="1"/>
</dbReference>
<dbReference type="InterPro" id="IPR024336">
    <property type="entry name" value="tRNA_splic_suSen54_N"/>
</dbReference>
<evidence type="ECO:0000259" key="4">
    <source>
        <dbReference type="Pfam" id="PF12928"/>
    </source>
</evidence>
<dbReference type="PANTHER" id="PTHR21027:SF1">
    <property type="entry name" value="TRNA-SPLICING ENDONUCLEASE SUBUNIT SEN54"/>
    <property type="match status" value="1"/>
</dbReference>